<dbReference type="Proteomes" id="UP000257317">
    <property type="component" value="Unassembled WGS sequence"/>
</dbReference>
<feature type="transmembrane region" description="Helical" evidence="2">
    <location>
        <begin position="72"/>
        <end position="95"/>
    </location>
</feature>
<dbReference type="PANTHER" id="PTHR40038">
    <property type="entry name" value="MEMBRANE-ASSOCIATED PROTEIN TCAA"/>
    <property type="match status" value="1"/>
</dbReference>
<dbReference type="EMBL" id="BFBY01000001">
    <property type="protein sequence ID" value="GBG04130.1"/>
    <property type="molecule type" value="Genomic_DNA"/>
</dbReference>
<sequence>MNKKFCPNCGHPIKNDADFCPNCGTKLKKEKPADTAQTTKPNEKITPQPAQVSPSRTAVIKNKTPMSKKTKLEIIVAAVVLVIIILFAGIGNWYYSKANQVNRIVNTLRTSSDVSKVIKPEDPAVNVTKDNSKSLRDYFKNVANVQETENDLVNNGTYSDYTLIEDGKSLLFFPKYKLEVPTYNPTVTTSHANSTIYVNGKSVGKVSSDGSDNYSHKIGPLLEGTYSIKIRSKVHGKTLTATLNEEIKSNSNINMDIKTGSFKVKSVPNGVVYINGEKAGKLDKKGTAKFTDYPVTDNMSLYVETTVNGKKVKSEIIKNVENQIYNDETVTLEPKFAGQITKSDAEDLLTRVLNTENPDEDAFVDGKDSRAYSLIADALKKTSDMDGFESISDCSVKILNINLTGKNESTIDFQVSYEFDFEDKTNKQTIEWDGCVIQNNGSNDNPEYQIKDLGKSKMISNKDISKDSDD</sequence>
<evidence type="ECO:0000313" key="6">
    <source>
        <dbReference type="Proteomes" id="UP000257317"/>
    </source>
</evidence>
<evidence type="ECO:0000256" key="2">
    <source>
        <dbReference type="SAM" id="Phobius"/>
    </source>
</evidence>
<feature type="region of interest" description="Disordered" evidence="1">
    <location>
        <begin position="30"/>
        <end position="55"/>
    </location>
</feature>
<protein>
    <submittedName>
        <fullName evidence="5">Uncharacterized protein</fullName>
    </submittedName>
</protein>
<evidence type="ECO:0000256" key="1">
    <source>
        <dbReference type="SAM" id="MobiDB-lite"/>
    </source>
</evidence>
<dbReference type="PANTHER" id="PTHR40038:SF1">
    <property type="entry name" value="MEMBRANE-ASSOCIATED PROTEIN TCAA"/>
    <property type="match status" value="1"/>
</dbReference>
<keyword evidence="2" id="KW-1133">Transmembrane helix</keyword>
<keyword evidence="2" id="KW-0812">Transmembrane</keyword>
<dbReference type="Pfam" id="PF13240">
    <property type="entry name" value="Zn_Ribbon_1"/>
    <property type="match status" value="1"/>
</dbReference>
<keyword evidence="2" id="KW-0472">Membrane</keyword>
<feature type="domain" description="Zinc-ribbon" evidence="3">
    <location>
        <begin position="5"/>
        <end position="27"/>
    </location>
</feature>
<dbReference type="AlphaFoldDB" id="A0A2Z6TDD9"/>
<evidence type="ECO:0000259" key="3">
    <source>
        <dbReference type="Pfam" id="PF13240"/>
    </source>
</evidence>
<evidence type="ECO:0000259" key="4">
    <source>
        <dbReference type="Pfam" id="PF22820"/>
    </source>
</evidence>
<dbReference type="InterPro" id="IPR054530">
    <property type="entry name" value="TcaA_4th"/>
</dbReference>
<proteinExistence type="predicted"/>
<dbReference type="Pfam" id="PF22820">
    <property type="entry name" value="TcaA_3rd_4th"/>
    <property type="match status" value="2"/>
</dbReference>
<feature type="domain" description="TcaA 4th" evidence="4">
    <location>
        <begin position="186"/>
        <end position="240"/>
    </location>
</feature>
<dbReference type="RefSeq" id="WP_117117335.1">
    <property type="nucleotide sequence ID" value="NZ_BFBY01000001.1"/>
</dbReference>
<feature type="domain" description="TcaA 4th" evidence="4">
    <location>
        <begin position="262"/>
        <end position="325"/>
    </location>
</feature>
<dbReference type="InterPro" id="IPR026870">
    <property type="entry name" value="Zinc_ribbon_dom"/>
</dbReference>
<organism evidence="5 6">
    <name type="scientific">Lactobacillus rodentium</name>
    <dbReference type="NCBI Taxonomy" id="947835"/>
    <lineage>
        <taxon>Bacteria</taxon>
        <taxon>Bacillati</taxon>
        <taxon>Bacillota</taxon>
        <taxon>Bacilli</taxon>
        <taxon>Lactobacillales</taxon>
        <taxon>Lactobacillaceae</taxon>
        <taxon>Lactobacillus</taxon>
    </lineage>
</organism>
<comment type="caution">
    <text evidence="5">The sequence shown here is derived from an EMBL/GenBank/DDBJ whole genome shotgun (WGS) entry which is preliminary data.</text>
</comment>
<accession>A0A2Z6TDD9</accession>
<name>A0A2Z6TDD9_9LACO</name>
<evidence type="ECO:0000313" key="5">
    <source>
        <dbReference type="EMBL" id="GBG04130.1"/>
    </source>
</evidence>
<reference evidence="6" key="1">
    <citation type="submission" date="2018-03" db="EMBL/GenBank/DDBJ databases">
        <title>New taxa in the Lactobacillus gasseri group.</title>
        <authorList>
            <person name="Tanizawa Y."/>
            <person name="Tohno M."/>
            <person name="Endo A."/>
            <person name="Arita M."/>
        </authorList>
    </citation>
    <scope>NUCLEOTIDE SEQUENCE [LARGE SCALE GENOMIC DNA]</scope>
    <source>
        <strain evidence="6">DSM 24759</strain>
    </source>
</reference>
<keyword evidence="6" id="KW-1185">Reference proteome</keyword>
<gene>
    <name evidence="5" type="ORF">LrDSM24759_00440</name>
</gene>
<dbReference type="OrthoDB" id="2327418at2"/>